<dbReference type="CDD" id="cd00464">
    <property type="entry name" value="SK"/>
    <property type="match status" value="1"/>
</dbReference>
<dbReference type="PANTHER" id="PTHR43622">
    <property type="entry name" value="3-DEHYDROQUINATE SYNTHASE"/>
    <property type="match status" value="1"/>
</dbReference>
<keyword evidence="13 16" id="KW-0456">Lyase</keyword>
<feature type="binding site" evidence="16">
    <location>
        <position position="465"/>
    </location>
    <ligand>
        <name>Zn(2+)</name>
        <dbReference type="ChEBI" id="CHEBI:29105"/>
    </ligand>
</feature>
<keyword evidence="21" id="KW-1185">Reference proteome</keyword>
<proteinExistence type="inferred from homology"/>
<comment type="pathway">
    <text evidence="5 16">Metabolic intermediate biosynthesis; chorismate biosynthesis; chorismate from D-erythrose 4-phosphate and phosphoenolpyruvate: step 2/7.</text>
</comment>
<dbReference type="Gene3D" id="3.40.50.300">
    <property type="entry name" value="P-loop containing nucleotide triphosphate hydrolases"/>
    <property type="match status" value="1"/>
</dbReference>
<comment type="subcellular location">
    <subcellularLocation>
        <location evidence="16">Cytoplasm</location>
    </subcellularLocation>
</comment>
<organism evidence="20 21">
    <name type="scientific">Teichococcus coralli</name>
    <dbReference type="NCBI Taxonomy" id="2545983"/>
    <lineage>
        <taxon>Bacteria</taxon>
        <taxon>Pseudomonadati</taxon>
        <taxon>Pseudomonadota</taxon>
        <taxon>Alphaproteobacteria</taxon>
        <taxon>Acetobacterales</taxon>
        <taxon>Roseomonadaceae</taxon>
        <taxon>Roseomonas</taxon>
    </lineage>
</organism>
<dbReference type="InterPro" id="IPR031322">
    <property type="entry name" value="Shikimate/glucono_kinase"/>
</dbReference>
<evidence type="ECO:0000256" key="17">
    <source>
        <dbReference type="SAM" id="MobiDB-lite"/>
    </source>
</evidence>
<accession>A0A845BGY0</accession>
<dbReference type="CDD" id="cd08195">
    <property type="entry name" value="DHQS"/>
    <property type="match status" value="1"/>
</dbReference>
<dbReference type="HAMAP" id="MF_00109">
    <property type="entry name" value="Shikimate_kinase"/>
    <property type="match status" value="1"/>
</dbReference>
<comment type="caution">
    <text evidence="16">Lacks conserved residue(s) required for the propagation of feature annotation.</text>
</comment>
<evidence type="ECO:0000256" key="9">
    <source>
        <dbReference type="ARBA" id="ARBA00022741"/>
    </source>
</evidence>
<dbReference type="InterPro" id="IPR030960">
    <property type="entry name" value="DHQS/DOIS_N"/>
</dbReference>
<evidence type="ECO:0000313" key="20">
    <source>
        <dbReference type="EMBL" id="MXP65386.1"/>
    </source>
</evidence>
<keyword evidence="11 16" id="KW-0520">NAD</keyword>
<dbReference type="PANTHER" id="PTHR43622:SF7">
    <property type="entry name" value="3-DEHYDROQUINATE SYNTHASE, CHLOROPLASTIC"/>
    <property type="match status" value="1"/>
</dbReference>
<evidence type="ECO:0000256" key="16">
    <source>
        <dbReference type="HAMAP-Rule" id="MF_00110"/>
    </source>
</evidence>
<evidence type="ECO:0000256" key="4">
    <source>
        <dbReference type="ARBA" id="ARBA00003485"/>
    </source>
</evidence>
<comment type="function">
    <text evidence="4 16">Catalyzes the conversion of 3-deoxy-D-arabino-heptulosonate 7-phosphate (DAHP) to dehydroquinate (DHQ).</text>
</comment>
<name>A0A845BGY0_9PROT</name>
<dbReference type="InterPro" id="IPR027417">
    <property type="entry name" value="P-loop_NTPase"/>
</dbReference>
<comment type="similarity">
    <text evidence="16">Belongs to the sugar phosphate cyclases superfamily. Dehydroquinate synthase family.</text>
</comment>
<keyword evidence="12 16" id="KW-0057">Aromatic amino acid biosynthesis</keyword>
<comment type="cofactor">
    <cofactor evidence="2 16">
        <name>NAD(+)</name>
        <dbReference type="ChEBI" id="CHEBI:57540"/>
    </cofactor>
</comment>
<dbReference type="RefSeq" id="WP_160938799.1">
    <property type="nucleotide sequence ID" value="NZ_SNVJ01000021.1"/>
</dbReference>
<evidence type="ECO:0000256" key="3">
    <source>
        <dbReference type="ARBA" id="ARBA00001947"/>
    </source>
</evidence>
<evidence type="ECO:0000256" key="2">
    <source>
        <dbReference type="ARBA" id="ARBA00001911"/>
    </source>
</evidence>
<feature type="binding site" evidence="15">
    <location>
        <position position="82"/>
    </location>
    <ligand>
        <name>substrate</name>
    </ligand>
</feature>
<feature type="binding site" evidence="15">
    <location>
        <position position="58"/>
    </location>
    <ligand>
        <name>substrate</name>
    </ligand>
</feature>
<evidence type="ECO:0000256" key="6">
    <source>
        <dbReference type="ARBA" id="ARBA00022490"/>
    </source>
</evidence>
<dbReference type="EC" id="4.2.3.4" evidence="16"/>
<evidence type="ECO:0000256" key="8">
    <source>
        <dbReference type="ARBA" id="ARBA00022723"/>
    </source>
</evidence>
<evidence type="ECO:0000259" key="19">
    <source>
        <dbReference type="Pfam" id="PF24621"/>
    </source>
</evidence>
<keyword evidence="6 16" id="KW-0963">Cytoplasm</keyword>
<feature type="binding site" evidence="16">
    <location>
        <position position="447"/>
    </location>
    <ligand>
        <name>Zn(2+)</name>
        <dbReference type="ChEBI" id="CHEBI:29105"/>
    </ligand>
</feature>
<comment type="similarity">
    <text evidence="15">Belongs to the shikimate kinase family.</text>
</comment>
<dbReference type="InterPro" id="IPR000623">
    <property type="entry name" value="Shikimate_kinase/TSH1"/>
</dbReference>
<dbReference type="InterPro" id="IPR050071">
    <property type="entry name" value="Dehydroquinate_synthase"/>
</dbReference>
<keyword evidence="8 16" id="KW-0479">Metal-binding</keyword>
<gene>
    <name evidence="15" type="primary">aroK</name>
    <name evidence="16" type="synonym">aroB</name>
    <name evidence="20" type="ORF">E0493_18725</name>
</gene>
<evidence type="ECO:0000256" key="14">
    <source>
        <dbReference type="ARBA" id="ARBA00023268"/>
    </source>
</evidence>
<evidence type="ECO:0000256" key="12">
    <source>
        <dbReference type="ARBA" id="ARBA00023141"/>
    </source>
</evidence>
<dbReference type="GO" id="GO:0003856">
    <property type="term" value="F:3-dehydroquinate synthase activity"/>
    <property type="evidence" value="ECO:0007669"/>
    <property type="project" value="UniProtKB-UniRule"/>
</dbReference>
<keyword evidence="7 16" id="KW-0028">Amino-acid biosynthesis</keyword>
<dbReference type="NCBIfam" id="NF010552">
    <property type="entry name" value="PRK13946.1"/>
    <property type="match status" value="1"/>
</dbReference>
<feature type="binding site" evidence="16">
    <location>
        <begin position="327"/>
        <end position="328"/>
    </location>
    <ligand>
        <name>NAD(+)</name>
        <dbReference type="ChEBI" id="CHEBI:57540"/>
    </ligand>
</feature>
<comment type="subunit">
    <text evidence="15">Monomer.</text>
</comment>
<feature type="binding site" evidence="15">
    <location>
        <position position="104"/>
    </location>
    <ligand>
        <name>substrate</name>
    </ligand>
</feature>
<keyword evidence="14" id="KW-0511">Multifunctional enzyme</keyword>
<keyword evidence="15" id="KW-0418">Kinase</keyword>
<dbReference type="Pfam" id="PF01202">
    <property type="entry name" value="SKI"/>
    <property type="match status" value="1"/>
</dbReference>
<dbReference type="EC" id="2.7.1.71" evidence="15"/>
<dbReference type="InterPro" id="IPR056179">
    <property type="entry name" value="DHQS_C"/>
</dbReference>
<feature type="binding site" evidence="15">
    <location>
        <position position="143"/>
    </location>
    <ligand>
        <name>ATP</name>
        <dbReference type="ChEBI" id="CHEBI:30616"/>
    </ligand>
</feature>
<keyword evidence="10 16" id="KW-0862">Zinc</keyword>
<sequence length="567" mass="58673">MTRNLGFTIIPPAASPEPGSASQAPLRSIVLIGLPGAGKSSIGRRLAQRLGVPFRDADAEIEAAAGQPITEIFFRYGEPHFREGERRVIARLLAGPPTVLATGGGAYADAQTREAIRASGALTVWLQVGIPVLLPRVAGRDTRPMFLNQDPAAVLQRLMAARHPLYAEADLVVNCMEEAPEATTDRVQAAITAYAAPARLPVALAGRGYDVVIGEGLLARAGGLIAPALPARRVAVISDASVAALHLPALRRGLEEAGIEVRASLTVPPGEGSKSLATYGAVMEELLAAGIDRSTAVVALGGGVVGDLAGFVAASALRGLPFVQVPTTLLAQVDSSVGGKTGINLRAGKNLAGAFHQPRIVLADTGVLATLPARELRAGYAEVAKHGLLQGPLWDWCEAAGAKAVAGEAAALRHAVLESCRLKSAVVAADEREESAEGGRALLNLGHTFGHAVEAECGYDGSLLHGEAVALGLGLAARLSARLGLCDAALPGRVEAHLAAVGLPARLADLPRRFTVEALMGRMRKDKKVRDGRLRFVLLHGPGQAVTKGDVEPAAVEALLREASCEG</sequence>
<dbReference type="SUPFAM" id="SSF56796">
    <property type="entry name" value="Dehydroquinate synthase-like"/>
    <property type="match status" value="1"/>
</dbReference>
<dbReference type="GO" id="GO:0009423">
    <property type="term" value="P:chorismate biosynthetic process"/>
    <property type="evidence" value="ECO:0007669"/>
    <property type="project" value="UniProtKB-UniRule"/>
</dbReference>
<evidence type="ECO:0000256" key="11">
    <source>
        <dbReference type="ARBA" id="ARBA00023027"/>
    </source>
</evidence>
<dbReference type="Gene3D" id="3.40.50.1970">
    <property type="match status" value="1"/>
</dbReference>
<keyword evidence="15" id="KW-0460">Magnesium</keyword>
<dbReference type="SUPFAM" id="SSF52540">
    <property type="entry name" value="P-loop containing nucleoside triphosphate hydrolases"/>
    <property type="match status" value="1"/>
</dbReference>
<comment type="catalytic activity">
    <reaction evidence="1 16">
        <text>7-phospho-2-dehydro-3-deoxy-D-arabino-heptonate = 3-dehydroquinate + phosphate</text>
        <dbReference type="Rhea" id="RHEA:21968"/>
        <dbReference type="ChEBI" id="CHEBI:32364"/>
        <dbReference type="ChEBI" id="CHEBI:43474"/>
        <dbReference type="ChEBI" id="CHEBI:58394"/>
        <dbReference type="EC" id="4.2.3.4"/>
    </reaction>
</comment>
<dbReference type="GO" id="GO:0000287">
    <property type="term" value="F:magnesium ion binding"/>
    <property type="evidence" value="ECO:0007669"/>
    <property type="project" value="UniProtKB-UniRule"/>
</dbReference>
<keyword evidence="15" id="KW-0808">Transferase</keyword>
<dbReference type="GO" id="GO:0008652">
    <property type="term" value="P:amino acid biosynthetic process"/>
    <property type="evidence" value="ECO:0007669"/>
    <property type="project" value="UniProtKB-KW"/>
</dbReference>
<comment type="catalytic activity">
    <reaction evidence="15">
        <text>shikimate + ATP = 3-phosphoshikimate + ADP + H(+)</text>
        <dbReference type="Rhea" id="RHEA:13121"/>
        <dbReference type="ChEBI" id="CHEBI:15378"/>
        <dbReference type="ChEBI" id="CHEBI:30616"/>
        <dbReference type="ChEBI" id="CHEBI:36208"/>
        <dbReference type="ChEBI" id="CHEBI:145989"/>
        <dbReference type="ChEBI" id="CHEBI:456216"/>
        <dbReference type="EC" id="2.7.1.71"/>
    </reaction>
</comment>
<dbReference type="Pfam" id="PF24621">
    <property type="entry name" value="DHQS_C"/>
    <property type="match status" value="1"/>
</dbReference>
<evidence type="ECO:0000313" key="21">
    <source>
        <dbReference type="Proteomes" id="UP000460715"/>
    </source>
</evidence>
<feature type="binding site" evidence="16">
    <location>
        <position position="382"/>
    </location>
    <ligand>
        <name>Zn(2+)</name>
        <dbReference type="ChEBI" id="CHEBI:29105"/>
    </ligand>
</feature>
<feature type="binding site" evidence="16">
    <location>
        <position position="349"/>
    </location>
    <ligand>
        <name>NAD(+)</name>
        <dbReference type="ChEBI" id="CHEBI:57540"/>
    </ligand>
</feature>
<comment type="cofactor">
    <cofactor evidence="16">
        <name>Co(2+)</name>
        <dbReference type="ChEBI" id="CHEBI:48828"/>
    </cofactor>
    <cofactor evidence="16">
        <name>Zn(2+)</name>
        <dbReference type="ChEBI" id="CHEBI:29105"/>
    </cofactor>
    <text evidence="16">Binds 1 divalent metal cation per subunit. Can use either Co(2+) or Zn(2+).</text>
</comment>
<protein>
    <recommendedName>
        <fullName evidence="15 16">Multifunctional fusion protein</fullName>
    </recommendedName>
    <domain>
        <recommendedName>
            <fullName evidence="15">Shikimate kinase</fullName>
            <shortName evidence="15">SK</shortName>
            <ecNumber evidence="15">2.7.1.71</ecNumber>
        </recommendedName>
    </domain>
    <domain>
        <recommendedName>
            <fullName evidence="16">3-dehydroquinate synthase</fullName>
            <shortName evidence="16">DHQS</shortName>
            <ecNumber evidence="16">4.2.3.4</ecNumber>
        </recommendedName>
    </domain>
</protein>
<feature type="domain" description="3-dehydroquinate synthase N-terminal" evidence="18">
    <location>
        <begin position="265"/>
        <end position="377"/>
    </location>
</feature>
<comment type="function">
    <text evidence="15">Catalyzes the specific phosphorylation of the 3-hydroxyl group of shikimic acid using ATP as a cosubstrate.</text>
</comment>
<dbReference type="InterPro" id="IPR016037">
    <property type="entry name" value="DHQ_synth_AroB"/>
</dbReference>
<keyword evidence="15" id="KW-0067">ATP-binding</keyword>
<dbReference type="Pfam" id="PF01761">
    <property type="entry name" value="DHQ_synthase"/>
    <property type="match status" value="1"/>
</dbReference>
<dbReference type="AlphaFoldDB" id="A0A845BGY0"/>
<evidence type="ECO:0000259" key="18">
    <source>
        <dbReference type="Pfam" id="PF01761"/>
    </source>
</evidence>
<evidence type="ECO:0000256" key="5">
    <source>
        <dbReference type="ARBA" id="ARBA00004661"/>
    </source>
</evidence>
<dbReference type="Proteomes" id="UP000460715">
    <property type="component" value="Unassembled WGS sequence"/>
</dbReference>
<feature type="binding site" evidence="15">
    <location>
        <position position="162"/>
    </location>
    <ligand>
        <name>substrate</name>
    </ligand>
</feature>
<feature type="binding site" evidence="15">
    <location>
        <position position="40"/>
    </location>
    <ligand>
        <name>Mg(2+)</name>
        <dbReference type="ChEBI" id="CHEBI:18420"/>
    </ligand>
</feature>
<reference evidence="20 21" key="1">
    <citation type="submission" date="2019-03" db="EMBL/GenBank/DDBJ databases">
        <title>Roseomonas sp. a novel Roseomonas species isolated from Sea whip Gorgonian.</title>
        <authorList>
            <person name="Li F."/>
            <person name="Pan X."/>
            <person name="Huang S."/>
            <person name="Li Z."/>
            <person name="Meng B."/>
        </authorList>
    </citation>
    <scope>NUCLEOTIDE SEQUENCE [LARGE SCALE GENOMIC DNA]</scope>
    <source>
        <strain evidence="20 21">M0104</strain>
    </source>
</reference>
<dbReference type="Gene3D" id="1.20.1090.10">
    <property type="entry name" value="Dehydroquinate synthase-like - alpha domain"/>
    <property type="match status" value="1"/>
</dbReference>
<dbReference type="NCBIfam" id="TIGR01357">
    <property type="entry name" value="aroB"/>
    <property type="match status" value="1"/>
</dbReference>
<keyword evidence="9 16" id="KW-0547">Nucleotide-binding</keyword>
<feature type="domain" description="3-dehydroquinate synthase C-terminal" evidence="19">
    <location>
        <begin position="379"/>
        <end position="529"/>
    </location>
</feature>
<feature type="region of interest" description="Disordered" evidence="17">
    <location>
        <begin position="1"/>
        <end position="22"/>
    </location>
</feature>
<evidence type="ECO:0000256" key="1">
    <source>
        <dbReference type="ARBA" id="ARBA00001393"/>
    </source>
</evidence>
<dbReference type="PRINTS" id="PR01100">
    <property type="entry name" value="SHIKIMTKNASE"/>
</dbReference>
<dbReference type="GO" id="GO:0005524">
    <property type="term" value="F:ATP binding"/>
    <property type="evidence" value="ECO:0007669"/>
    <property type="project" value="UniProtKB-UniRule"/>
</dbReference>
<evidence type="ECO:0000256" key="15">
    <source>
        <dbReference type="HAMAP-Rule" id="MF_00109"/>
    </source>
</evidence>
<dbReference type="GO" id="GO:0005737">
    <property type="term" value="C:cytoplasm"/>
    <property type="evidence" value="ECO:0007669"/>
    <property type="project" value="UniProtKB-SubCell"/>
</dbReference>
<keyword evidence="16" id="KW-0170">Cobalt</keyword>
<dbReference type="FunFam" id="3.40.50.1970:FF:000007">
    <property type="entry name" value="Pentafunctional AROM polypeptide"/>
    <property type="match status" value="1"/>
</dbReference>
<evidence type="ECO:0000256" key="10">
    <source>
        <dbReference type="ARBA" id="ARBA00022833"/>
    </source>
</evidence>
<dbReference type="EMBL" id="SNVJ01000021">
    <property type="protein sequence ID" value="MXP65386.1"/>
    <property type="molecule type" value="Genomic_DNA"/>
</dbReference>
<dbReference type="HAMAP" id="MF_00110">
    <property type="entry name" value="DHQ_synthase"/>
    <property type="match status" value="1"/>
</dbReference>
<dbReference type="UniPathway" id="UPA00053">
    <property type="reaction ID" value="UER00085"/>
</dbReference>
<feature type="binding site" evidence="16">
    <location>
        <position position="340"/>
    </location>
    <ligand>
        <name>NAD(+)</name>
        <dbReference type="ChEBI" id="CHEBI:57540"/>
    </ligand>
</feature>
<comment type="pathway">
    <text evidence="15">Metabolic intermediate biosynthesis; chorismate biosynthesis; chorismate from D-erythrose 4-phosphate and phosphoenolpyruvate: step 5/7.</text>
</comment>
<comment type="cofactor">
    <cofactor evidence="15">
        <name>Mg(2+)</name>
        <dbReference type="ChEBI" id="CHEBI:18420"/>
    </cofactor>
    <text evidence="15">Binds 1 Mg(2+) ion per subunit.</text>
</comment>
<feature type="binding site" evidence="15">
    <location>
        <begin position="36"/>
        <end position="41"/>
    </location>
    <ligand>
        <name>ATP</name>
        <dbReference type="ChEBI" id="CHEBI:30616"/>
    </ligand>
</feature>
<dbReference type="GO" id="GO:0009073">
    <property type="term" value="P:aromatic amino acid family biosynthetic process"/>
    <property type="evidence" value="ECO:0007669"/>
    <property type="project" value="UniProtKB-KW"/>
</dbReference>
<evidence type="ECO:0000256" key="13">
    <source>
        <dbReference type="ARBA" id="ARBA00023239"/>
    </source>
</evidence>
<feature type="binding site" evidence="16">
    <location>
        <begin position="303"/>
        <end position="307"/>
    </location>
    <ligand>
        <name>NAD(+)</name>
        <dbReference type="ChEBI" id="CHEBI:57540"/>
    </ligand>
</feature>
<dbReference type="GO" id="GO:0004765">
    <property type="term" value="F:shikimate kinase activity"/>
    <property type="evidence" value="ECO:0007669"/>
    <property type="project" value="UniProtKB-UniRule"/>
</dbReference>
<dbReference type="OrthoDB" id="9806583at2"/>
<comment type="cofactor">
    <cofactor evidence="3">
        <name>Zn(2+)</name>
        <dbReference type="ChEBI" id="CHEBI:29105"/>
    </cofactor>
</comment>
<evidence type="ECO:0000256" key="7">
    <source>
        <dbReference type="ARBA" id="ARBA00022605"/>
    </source>
</evidence>
<comment type="caution">
    <text evidence="20">The sequence shown here is derived from an EMBL/GenBank/DDBJ whole genome shotgun (WGS) entry which is preliminary data.</text>
</comment>